<evidence type="ECO:0008006" key="3">
    <source>
        <dbReference type="Google" id="ProtNLM"/>
    </source>
</evidence>
<dbReference type="InterPro" id="IPR027417">
    <property type="entry name" value="P-loop_NTPase"/>
</dbReference>
<dbReference type="SUPFAM" id="SSF52540">
    <property type="entry name" value="P-loop containing nucleoside triphosphate hydrolases"/>
    <property type="match status" value="1"/>
</dbReference>
<gene>
    <name evidence="1" type="ORF">OCOJLMKI_0318</name>
</gene>
<organism evidence="1 2">
    <name type="scientific">Methylobacterium iners</name>
    <dbReference type="NCBI Taxonomy" id="418707"/>
    <lineage>
        <taxon>Bacteria</taxon>
        <taxon>Pseudomonadati</taxon>
        <taxon>Pseudomonadota</taxon>
        <taxon>Alphaproteobacteria</taxon>
        <taxon>Hyphomicrobiales</taxon>
        <taxon>Methylobacteriaceae</taxon>
        <taxon>Methylobacterium</taxon>
    </lineage>
</organism>
<evidence type="ECO:0000313" key="1">
    <source>
        <dbReference type="EMBL" id="GJD93128.1"/>
    </source>
</evidence>
<comment type="caution">
    <text evidence="1">The sequence shown here is derived from an EMBL/GenBank/DDBJ whole genome shotgun (WGS) entry which is preliminary data.</text>
</comment>
<dbReference type="Gene3D" id="3.40.50.300">
    <property type="entry name" value="P-loop containing nucleotide triphosphate hydrolases"/>
    <property type="match status" value="1"/>
</dbReference>
<dbReference type="Proteomes" id="UP001055125">
    <property type="component" value="Unassembled WGS sequence"/>
</dbReference>
<protein>
    <recommendedName>
        <fullName evidence="3">KAP NTPase domain-containing protein</fullName>
    </recommendedName>
</protein>
<accession>A0ABQ4RQS9</accession>
<reference evidence="1" key="2">
    <citation type="submission" date="2021-08" db="EMBL/GenBank/DDBJ databases">
        <authorList>
            <person name="Tani A."/>
            <person name="Ola A."/>
            <person name="Ogura Y."/>
            <person name="Katsura K."/>
            <person name="Hayashi T."/>
        </authorList>
    </citation>
    <scope>NUCLEOTIDE SEQUENCE</scope>
    <source>
        <strain evidence="1">DSM 19015</strain>
    </source>
</reference>
<dbReference type="EMBL" id="BPQP01000004">
    <property type="protein sequence ID" value="GJD93128.1"/>
    <property type="molecule type" value="Genomic_DNA"/>
</dbReference>
<proteinExistence type="predicted"/>
<sequence length="562" mass="62740">MSLPLIAAEISRFLGSNDPEILCIKGRWGVGKTYAWRHFLKLAQQEQRISYDKYSYISLFGRNSLADLRNSVTENTVSTKDVEAKPSPTSLDNATSLLRQGVQRGGFLASLLPQSNGYAQLAQRALYLFVRNTIVCLDDLERAGSSLAMKDVLGLASQLKDEKGCKVAILLNDEKLVGEARDDFQAQLEKVVDVVIDFELSPEEAAGIALDARTVFHDKLRADCIKLKLDNIRVIKKAERFCARLEPLLSEFDERVLEQCVHTATLACYAKYQPDKAPSLSSIRAFDPWAAAVRSVNGDKSEVDPHYVIIQDYGISHIDGLDEVVLSAVDRGFFDEEQLKVEAKQVNDSLRTSDMRADYHRAWEIYRSSFARNEDELATALTQAVERNVAIIEPPNLDGVVSMLRELGYGDRASGLIGFFLAAKEREGPSYWDPSNFEYHGRIRDAEFISAMAERRRSFEEPVNPLQHLMRVGERDGWGEEDEAAILQISEEEVAGILLSSTGEEFRLIVSSYRTFLSISNPSPSVTEICRRAKAALAQVAGESTLNAMRVKSQFHGIDLNA</sequence>
<reference evidence="1" key="1">
    <citation type="journal article" date="2021" name="Front. Microbiol.">
        <title>Comprehensive Comparative Genomics and Phenotyping of Methylobacterium Species.</title>
        <authorList>
            <person name="Alessa O."/>
            <person name="Ogura Y."/>
            <person name="Fujitani Y."/>
            <person name="Takami H."/>
            <person name="Hayashi T."/>
            <person name="Sahin N."/>
            <person name="Tani A."/>
        </authorList>
    </citation>
    <scope>NUCLEOTIDE SEQUENCE</scope>
    <source>
        <strain evidence="1">DSM 19015</strain>
    </source>
</reference>
<name>A0ABQ4RQS9_9HYPH</name>
<evidence type="ECO:0000313" key="2">
    <source>
        <dbReference type="Proteomes" id="UP001055125"/>
    </source>
</evidence>
<keyword evidence="2" id="KW-1185">Reference proteome</keyword>